<sequence length="120" mass="13826">MLTHNLQRIIQAAIITDTLAMDWYNVPIDKFEMMVKSDFRHHHSLKYRIDVKKSGLSGHQLQSQFINRRRATHQTDFTTSVKAKGSWSSAYGVLGKIMDLTNPTAQTNDDLMWSLMISSR</sequence>
<organism evidence="1 2">
    <name type="scientific">Avibacterium paragallinarum</name>
    <name type="common">Haemophilus gallinarum</name>
    <dbReference type="NCBI Taxonomy" id="728"/>
    <lineage>
        <taxon>Bacteria</taxon>
        <taxon>Pseudomonadati</taxon>
        <taxon>Pseudomonadota</taxon>
        <taxon>Gammaproteobacteria</taxon>
        <taxon>Pasteurellales</taxon>
        <taxon>Pasteurellaceae</taxon>
        <taxon>Avibacterium</taxon>
    </lineage>
</organism>
<name>A0A380X7U3_AVIPA</name>
<gene>
    <name evidence="1" type="ORF">NCTC10926_02169</name>
</gene>
<reference evidence="1 2" key="1">
    <citation type="submission" date="2018-06" db="EMBL/GenBank/DDBJ databases">
        <authorList>
            <consortium name="Pathogen Informatics"/>
            <person name="Doyle S."/>
        </authorList>
    </citation>
    <scope>NUCLEOTIDE SEQUENCE [LARGE SCALE GENOMIC DNA]</scope>
    <source>
        <strain evidence="1 2">NCTC10926</strain>
    </source>
</reference>
<dbReference type="AlphaFoldDB" id="A0A380X7U3"/>
<accession>A0A380X7U3</accession>
<evidence type="ECO:0000313" key="2">
    <source>
        <dbReference type="Proteomes" id="UP000254620"/>
    </source>
</evidence>
<protein>
    <submittedName>
        <fullName evidence="1">Uncharacterized protein</fullName>
    </submittedName>
</protein>
<proteinExistence type="predicted"/>
<dbReference type="Proteomes" id="UP000254620">
    <property type="component" value="Unassembled WGS sequence"/>
</dbReference>
<evidence type="ECO:0000313" key="1">
    <source>
        <dbReference type="EMBL" id="SUU98727.1"/>
    </source>
</evidence>
<dbReference type="EMBL" id="UFSW01000001">
    <property type="protein sequence ID" value="SUU98727.1"/>
    <property type="molecule type" value="Genomic_DNA"/>
</dbReference>